<feature type="transmembrane region" description="Helical" evidence="7">
    <location>
        <begin position="12"/>
        <end position="31"/>
    </location>
</feature>
<dbReference type="PANTHER" id="PTHR43390">
    <property type="entry name" value="SIGNAL PEPTIDASE I"/>
    <property type="match status" value="1"/>
</dbReference>
<comment type="similarity">
    <text evidence="2 8">Belongs to the peptidase S26 family.</text>
</comment>
<evidence type="ECO:0000256" key="4">
    <source>
        <dbReference type="ARBA" id="ARBA00019232"/>
    </source>
</evidence>
<dbReference type="Gene3D" id="2.10.109.10">
    <property type="entry name" value="Umud Fragment, subunit A"/>
    <property type="match status" value="1"/>
</dbReference>
<dbReference type="NCBIfam" id="TIGR02227">
    <property type="entry name" value="sigpep_I_bact"/>
    <property type="match status" value="1"/>
</dbReference>
<evidence type="ECO:0000256" key="7">
    <source>
        <dbReference type="RuleBase" id="RU003993"/>
    </source>
</evidence>
<dbReference type="EMBL" id="NRRL01000016">
    <property type="protein sequence ID" value="MBK1668062.1"/>
    <property type="molecule type" value="Genomic_DNA"/>
</dbReference>
<dbReference type="PROSITE" id="PS00761">
    <property type="entry name" value="SPASE_I_3"/>
    <property type="match status" value="1"/>
</dbReference>
<comment type="catalytic activity">
    <reaction evidence="1 7">
        <text>Cleavage of hydrophobic, N-terminal signal or leader sequences from secreted and periplasmic proteins.</text>
        <dbReference type="EC" id="3.4.21.89"/>
    </reaction>
</comment>
<keyword evidence="7" id="KW-1133">Transmembrane helix</keyword>
<dbReference type="Proteomes" id="UP001296873">
    <property type="component" value="Unassembled WGS sequence"/>
</dbReference>
<dbReference type="InterPro" id="IPR019757">
    <property type="entry name" value="Pept_S26A_signal_pept_1_Lys-AS"/>
</dbReference>
<evidence type="ECO:0000256" key="6">
    <source>
        <dbReference type="ARBA" id="ARBA00022801"/>
    </source>
</evidence>
<name>A0ABS1DDQ8_9PROT</name>
<keyword evidence="5 7" id="KW-0645">Protease</keyword>
<protein>
    <recommendedName>
        <fullName evidence="4 7">Signal peptidase I</fullName>
        <ecNumber evidence="3 7">3.4.21.89</ecNumber>
    </recommendedName>
</protein>
<accession>A0ABS1DDQ8</accession>
<dbReference type="InterPro" id="IPR019533">
    <property type="entry name" value="Peptidase_S26"/>
</dbReference>
<dbReference type="SUPFAM" id="SSF51306">
    <property type="entry name" value="LexA/Signal peptidase"/>
    <property type="match status" value="1"/>
</dbReference>
<evidence type="ECO:0000256" key="1">
    <source>
        <dbReference type="ARBA" id="ARBA00000677"/>
    </source>
</evidence>
<keyword evidence="7" id="KW-0812">Transmembrane</keyword>
<keyword evidence="11" id="KW-1185">Reference proteome</keyword>
<keyword evidence="7" id="KW-0472">Membrane</keyword>
<comment type="subcellular location">
    <subcellularLocation>
        <location evidence="8">Membrane</location>
        <topology evidence="8">Single-pass type II membrane protein</topology>
    </subcellularLocation>
</comment>
<comment type="caution">
    <text evidence="10">The sequence shown here is derived from an EMBL/GenBank/DDBJ whole genome shotgun (WGS) entry which is preliminary data.</text>
</comment>
<proteinExistence type="inferred from homology"/>
<evidence type="ECO:0000313" key="11">
    <source>
        <dbReference type="Proteomes" id="UP001296873"/>
    </source>
</evidence>
<dbReference type="InterPro" id="IPR000223">
    <property type="entry name" value="Pept_S26A_signal_pept_1"/>
</dbReference>
<dbReference type="Pfam" id="PF10502">
    <property type="entry name" value="Peptidase_S26"/>
    <property type="match status" value="1"/>
</dbReference>
<dbReference type="InterPro" id="IPR036286">
    <property type="entry name" value="LexA/Signal_pep-like_sf"/>
</dbReference>
<dbReference type="PROSITE" id="PS00760">
    <property type="entry name" value="SPASE_I_2"/>
    <property type="match status" value="1"/>
</dbReference>
<dbReference type="InterPro" id="IPR019758">
    <property type="entry name" value="Pept_S26A_signal_pept_1_CS"/>
</dbReference>
<sequence>MATKQKKGGFGETLRTVIYAVLIALVIRTFAYEPFSIPSGSMIPTLLVGDYLFVSKYAYGYSRFSLPLGLPLFDGRILADQPERGDVAVFKLPSDDSTDYIKRVIGLPGDRIQVVDGLLHINGEPVEREKVRETRVGQAAVTIYRETLPNGESHLIRERGDDYFFDDTPVYEVPEGHYFMMGDNRDSSQDSRALQRVGYVPFENLVGRAEVVFFSHDGSAAIWEVWNWPTAIRYGRLFDDID</sequence>
<keyword evidence="6 7" id="KW-0378">Hydrolase</keyword>
<dbReference type="CDD" id="cd06530">
    <property type="entry name" value="S26_SPase_I"/>
    <property type="match status" value="1"/>
</dbReference>
<dbReference type="InterPro" id="IPR019756">
    <property type="entry name" value="Pept_S26A_signal_pept_1_Ser-AS"/>
</dbReference>
<organism evidence="10 11">
    <name type="scientific">Rhodovibrio sodomensis</name>
    <dbReference type="NCBI Taxonomy" id="1088"/>
    <lineage>
        <taxon>Bacteria</taxon>
        <taxon>Pseudomonadati</taxon>
        <taxon>Pseudomonadota</taxon>
        <taxon>Alphaproteobacteria</taxon>
        <taxon>Rhodospirillales</taxon>
        <taxon>Rhodovibrionaceae</taxon>
        <taxon>Rhodovibrio</taxon>
    </lineage>
</organism>
<dbReference type="EC" id="3.4.21.89" evidence="3 7"/>
<dbReference type="PANTHER" id="PTHR43390:SF1">
    <property type="entry name" value="CHLOROPLAST PROCESSING PEPTIDASE"/>
    <property type="match status" value="1"/>
</dbReference>
<evidence type="ECO:0000256" key="3">
    <source>
        <dbReference type="ARBA" id="ARBA00013208"/>
    </source>
</evidence>
<evidence type="ECO:0000259" key="9">
    <source>
        <dbReference type="Pfam" id="PF10502"/>
    </source>
</evidence>
<dbReference type="PRINTS" id="PR00727">
    <property type="entry name" value="LEADERPTASE"/>
</dbReference>
<evidence type="ECO:0000256" key="5">
    <source>
        <dbReference type="ARBA" id="ARBA00022670"/>
    </source>
</evidence>
<dbReference type="PROSITE" id="PS00501">
    <property type="entry name" value="SPASE_I_1"/>
    <property type="match status" value="1"/>
</dbReference>
<feature type="domain" description="Peptidase S26" evidence="9">
    <location>
        <begin position="12"/>
        <end position="213"/>
    </location>
</feature>
<dbReference type="RefSeq" id="WP_200340230.1">
    <property type="nucleotide sequence ID" value="NZ_NRRL01000016.1"/>
</dbReference>
<evidence type="ECO:0000256" key="2">
    <source>
        <dbReference type="ARBA" id="ARBA00009370"/>
    </source>
</evidence>
<evidence type="ECO:0000256" key="8">
    <source>
        <dbReference type="RuleBase" id="RU362042"/>
    </source>
</evidence>
<reference evidence="10 11" key="1">
    <citation type="journal article" date="2020" name="Microorganisms">
        <title>Osmotic Adaptation and Compatible Solute Biosynthesis of Phototrophic Bacteria as Revealed from Genome Analyses.</title>
        <authorList>
            <person name="Imhoff J.F."/>
            <person name="Rahn T."/>
            <person name="Kunzel S."/>
            <person name="Keller A."/>
            <person name="Neulinger S.C."/>
        </authorList>
    </citation>
    <scope>NUCLEOTIDE SEQUENCE [LARGE SCALE GENOMIC DNA]</scope>
    <source>
        <strain evidence="10 11">DSM 9895</strain>
    </source>
</reference>
<evidence type="ECO:0000313" key="10">
    <source>
        <dbReference type="EMBL" id="MBK1668062.1"/>
    </source>
</evidence>
<gene>
    <name evidence="10" type="primary">lepB</name>
    <name evidence="10" type="ORF">CKO28_08430</name>
</gene>